<dbReference type="InterPro" id="IPR006683">
    <property type="entry name" value="Thioestr_dom"/>
</dbReference>
<sequence>MTERFEPAHGTVLAEVTPERRRASIDLITAIREVMLAAAVTDLDVDEMRAAERALTEVARTLGKRTRTRVVRAPFGGPAAALAAGRGGSWPLFAHNPLGIPLEIHLDGDGAMARLTPNALHEGPPDLLHGGFGAGLMDCMLGVLMQARGKRSVTASLELRFLHGTPLDRPLELRSRIVEVSGRKAVAEGWIECEGRRTLEARGLFIEVRRDGA</sequence>
<dbReference type="InterPro" id="IPR052061">
    <property type="entry name" value="PTE-AB_protein"/>
</dbReference>
<protein>
    <submittedName>
        <fullName evidence="2">PaaI family thioesterase</fullName>
        <ecNumber evidence="2">3.1.2.-</ecNumber>
    </submittedName>
</protein>
<dbReference type="InterPro" id="IPR029069">
    <property type="entry name" value="HotDog_dom_sf"/>
</dbReference>
<reference evidence="2 3" key="1">
    <citation type="submission" date="2024-06" db="EMBL/GenBank/DDBJ databases">
        <title>The Natural Products Discovery Center: Release of the First 8490 Sequenced Strains for Exploring Actinobacteria Biosynthetic Diversity.</title>
        <authorList>
            <person name="Kalkreuter E."/>
            <person name="Kautsar S.A."/>
            <person name="Yang D."/>
            <person name="Bader C.D."/>
            <person name="Teijaro C.N."/>
            <person name="Fluegel L."/>
            <person name="Davis C.M."/>
            <person name="Simpson J.R."/>
            <person name="Lauterbach L."/>
            <person name="Steele A.D."/>
            <person name="Gui C."/>
            <person name="Meng S."/>
            <person name="Li G."/>
            <person name="Viehrig K."/>
            <person name="Ye F."/>
            <person name="Su P."/>
            <person name="Kiefer A.F."/>
            <person name="Nichols A."/>
            <person name="Cepeda A.J."/>
            <person name="Yan W."/>
            <person name="Fan B."/>
            <person name="Jiang Y."/>
            <person name="Adhikari A."/>
            <person name="Zheng C.-J."/>
            <person name="Schuster L."/>
            <person name="Cowan T.M."/>
            <person name="Smanski M.J."/>
            <person name="Chevrette M.G."/>
            <person name="De Carvalho L.P.S."/>
            <person name="Shen B."/>
        </authorList>
    </citation>
    <scope>NUCLEOTIDE SEQUENCE [LARGE SCALE GENOMIC DNA]</scope>
    <source>
        <strain evidence="2 3">NPDC050100</strain>
    </source>
</reference>
<keyword evidence="3" id="KW-1185">Reference proteome</keyword>
<comment type="caution">
    <text evidence="2">The sequence shown here is derived from an EMBL/GenBank/DDBJ whole genome shotgun (WGS) entry which is preliminary data.</text>
</comment>
<keyword evidence="2" id="KW-0378">Hydrolase</keyword>
<dbReference type="PANTHER" id="PTHR47260">
    <property type="entry name" value="UPF0644 PROTEIN PB2B4.06"/>
    <property type="match status" value="1"/>
</dbReference>
<gene>
    <name evidence="2" type="ORF">AB0I59_20990</name>
</gene>
<dbReference type="CDD" id="cd03443">
    <property type="entry name" value="PaaI_thioesterase"/>
    <property type="match status" value="1"/>
</dbReference>
<proteinExistence type="predicted"/>
<dbReference type="SUPFAM" id="SSF54637">
    <property type="entry name" value="Thioesterase/thiol ester dehydrase-isomerase"/>
    <property type="match status" value="1"/>
</dbReference>
<dbReference type="Pfam" id="PF03061">
    <property type="entry name" value="4HBT"/>
    <property type="match status" value="1"/>
</dbReference>
<dbReference type="Gene3D" id="3.10.129.10">
    <property type="entry name" value="Hotdog Thioesterase"/>
    <property type="match status" value="1"/>
</dbReference>
<dbReference type="EC" id="3.1.2.-" evidence="2"/>
<name>A0ABV3GIK3_MICGL</name>
<organism evidence="2 3">
    <name type="scientific">Microtetraspora glauca</name>
    <dbReference type="NCBI Taxonomy" id="1996"/>
    <lineage>
        <taxon>Bacteria</taxon>
        <taxon>Bacillati</taxon>
        <taxon>Actinomycetota</taxon>
        <taxon>Actinomycetes</taxon>
        <taxon>Streptosporangiales</taxon>
        <taxon>Streptosporangiaceae</taxon>
        <taxon>Microtetraspora</taxon>
    </lineage>
</organism>
<dbReference type="PANTHER" id="PTHR47260:SF6">
    <property type="entry name" value="THIOESTERASE DOMAIN-CONTAINING PROTEIN"/>
    <property type="match status" value="1"/>
</dbReference>
<evidence type="ECO:0000313" key="3">
    <source>
        <dbReference type="Proteomes" id="UP001551675"/>
    </source>
</evidence>
<dbReference type="RefSeq" id="WP_061258944.1">
    <property type="nucleotide sequence ID" value="NZ_JBFALK010000011.1"/>
</dbReference>
<feature type="domain" description="Thioesterase" evidence="1">
    <location>
        <begin position="128"/>
        <end position="198"/>
    </location>
</feature>
<dbReference type="EMBL" id="JBFALK010000011">
    <property type="protein sequence ID" value="MEV0971112.1"/>
    <property type="molecule type" value="Genomic_DNA"/>
</dbReference>
<accession>A0ABV3GIK3</accession>
<evidence type="ECO:0000313" key="2">
    <source>
        <dbReference type="EMBL" id="MEV0971112.1"/>
    </source>
</evidence>
<dbReference type="Proteomes" id="UP001551675">
    <property type="component" value="Unassembled WGS sequence"/>
</dbReference>
<evidence type="ECO:0000259" key="1">
    <source>
        <dbReference type="Pfam" id="PF03061"/>
    </source>
</evidence>
<dbReference type="GO" id="GO:0016787">
    <property type="term" value="F:hydrolase activity"/>
    <property type="evidence" value="ECO:0007669"/>
    <property type="project" value="UniProtKB-KW"/>
</dbReference>